<organism evidence="1">
    <name type="scientific">human gut metagenome</name>
    <dbReference type="NCBI Taxonomy" id="408170"/>
    <lineage>
        <taxon>unclassified sequences</taxon>
        <taxon>metagenomes</taxon>
        <taxon>organismal metagenomes</taxon>
    </lineage>
</organism>
<feature type="non-terminal residue" evidence="1">
    <location>
        <position position="1"/>
    </location>
</feature>
<sequence>LLYDTLIGLMHAPNQRYDVTRDFSNGKYRFNLHNLTTLLGEQPLTNDPVNAGK</sequence>
<dbReference type="AlphaFoldDB" id="W1XQY2"/>
<dbReference type="EMBL" id="AZMM01012897">
    <property type="protein sequence ID" value="ETJ32652.1"/>
    <property type="molecule type" value="Genomic_DNA"/>
</dbReference>
<accession>W1XQY2</accession>
<reference evidence="1" key="1">
    <citation type="submission" date="2013-12" db="EMBL/GenBank/DDBJ databases">
        <title>A Varibaculum cambriense genome reconstructed from a premature infant gut community with otherwise low bacterial novelty that shifts toward anaerobic metabolism during the third week of life.</title>
        <authorList>
            <person name="Brown C.T."/>
            <person name="Sharon I."/>
            <person name="Thomas B.C."/>
            <person name="Castelle C.J."/>
            <person name="Morowitz M.J."/>
            <person name="Banfield J.F."/>
        </authorList>
    </citation>
    <scope>NUCLEOTIDE SEQUENCE</scope>
</reference>
<gene>
    <name evidence="1" type="ORF">Q604_UNBC12897G0001</name>
</gene>
<name>W1XQY2_9ZZZZ</name>
<protein>
    <submittedName>
        <fullName evidence="1">Arylsulfatase</fullName>
    </submittedName>
</protein>
<comment type="caution">
    <text evidence="1">The sequence shown here is derived from an EMBL/GenBank/DDBJ whole genome shotgun (WGS) entry which is preliminary data.</text>
</comment>
<evidence type="ECO:0000313" key="1">
    <source>
        <dbReference type="EMBL" id="ETJ32652.1"/>
    </source>
</evidence>
<proteinExistence type="predicted"/>